<evidence type="ECO:0000256" key="4">
    <source>
        <dbReference type="ARBA" id="ARBA00022692"/>
    </source>
</evidence>
<dbReference type="PANTHER" id="PTHR48020">
    <property type="entry name" value="PROTON MYO-INOSITOL COTRANSPORTER"/>
    <property type="match status" value="1"/>
</dbReference>
<protein>
    <submittedName>
        <fullName evidence="11">Sugar transporter family protein</fullName>
    </submittedName>
</protein>
<evidence type="ECO:0000256" key="1">
    <source>
        <dbReference type="ARBA" id="ARBA00004141"/>
    </source>
</evidence>
<dbReference type="Proteomes" id="UP000007797">
    <property type="component" value="Unassembled WGS sequence"/>
</dbReference>
<dbReference type="PROSITE" id="PS50850">
    <property type="entry name" value="MFS"/>
    <property type="match status" value="1"/>
</dbReference>
<keyword evidence="11" id="KW-0762">Sugar transport</keyword>
<keyword evidence="12" id="KW-1185">Reference proteome</keyword>
<feature type="transmembrane region" description="Helical" evidence="9">
    <location>
        <begin position="420"/>
        <end position="442"/>
    </location>
</feature>
<keyword evidence="4 9" id="KW-0812">Transmembrane</keyword>
<feature type="transmembrane region" description="Helical" evidence="9">
    <location>
        <begin position="224"/>
        <end position="247"/>
    </location>
</feature>
<evidence type="ECO:0000256" key="2">
    <source>
        <dbReference type="ARBA" id="ARBA00010992"/>
    </source>
</evidence>
<dbReference type="GO" id="GO:0022857">
    <property type="term" value="F:transmembrane transporter activity"/>
    <property type="evidence" value="ECO:0007669"/>
    <property type="project" value="InterPro"/>
</dbReference>
<feature type="transmembrane region" description="Helical" evidence="9">
    <location>
        <begin position="290"/>
        <end position="309"/>
    </location>
</feature>
<sequence length="615" mass="68149">MRAIIYSWCRLYSEHSSINDRMDSPSTSAAAGGGPSLKKQVHMRNVEHNDDDNASNYSFKSQKSVASTRSAKSQHSNISKSTTNASRTSASASVRESLLAADRLKQRVDEDLQKFYAERPNKGFWYRFGTSKGIVVTLSMLCGLIFGYNTGVITSSLDHITEQYDLNTVQQGLVVCSTLLGALFGSVMGGLLADVIGRKPIILAIAITCIGGAISSAATSPLGLAASLRIILGWSVGAGSSVGPLMVSEVVPPEKRGRWGSVFQISVTVGLLIGNFIGLPLMKAPHNWRWMWAAGAAPGFPLLVVWALIHESPKFQIMQRIKKEEKAINDANGIVVHKETWMEILRKKKNRRPMFIGFVLAVISQWTGINAFMYFSTIIFEFAGFTQQYAPLTCSSILQFWNVSTAVAAMFLVDVVGRRMLLFAGAITMTFCDLLMALFFVVLDGKVQGWLCIVLLFGFVGAFELSIGTLFWFVINEILDDDIKNIGTPIITALQWLFNLLLSFTFLSAVKYIGQSTMFWIFGGVGLVCIVLLAIFLPPAKGNTQMGVVEDNRNQLENEEREFDQEEDGDHQHHDGDDYHDEKEHKLREEEEHNQSFYHGNNNNNNDHAIGSPMR</sequence>
<feature type="transmembrane region" description="Helical" evidence="9">
    <location>
        <begin position="200"/>
        <end position="218"/>
    </location>
</feature>
<comment type="subcellular location">
    <subcellularLocation>
        <location evidence="1">Membrane</location>
        <topology evidence="1">Multi-pass membrane protein</topology>
    </subcellularLocation>
</comment>
<dbReference type="OMA" id="YWIDYGT"/>
<feature type="compositionally biased region" description="Acidic residues" evidence="8">
    <location>
        <begin position="559"/>
        <end position="569"/>
    </location>
</feature>
<reference evidence="12" key="1">
    <citation type="journal article" date="2011" name="Genome Res.">
        <title>Phylogeny-wide analysis of social amoeba genomes highlights ancient origins for complex intercellular communication.</title>
        <authorList>
            <person name="Heidel A.J."/>
            <person name="Lawal H.M."/>
            <person name="Felder M."/>
            <person name="Schilde C."/>
            <person name="Helps N.R."/>
            <person name="Tunggal B."/>
            <person name="Rivero F."/>
            <person name="John U."/>
            <person name="Schleicher M."/>
            <person name="Eichinger L."/>
            <person name="Platzer M."/>
            <person name="Noegel A.A."/>
            <person name="Schaap P."/>
            <person name="Gloeckner G."/>
        </authorList>
    </citation>
    <scope>NUCLEOTIDE SEQUENCE [LARGE SCALE GENOMIC DNA]</scope>
    <source>
        <strain evidence="12">SH3</strain>
    </source>
</reference>
<evidence type="ECO:0000256" key="7">
    <source>
        <dbReference type="RuleBase" id="RU003346"/>
    </source>
</evidence>
<feature type="compositionally biased region" description="Polar residues" evidence="8">
    <location>
        <begin position="65"/>
        <end position="78"/>
    </location>
</feature>
<feature type="compositionally biased region" description="Low complexity" evidence="8">
    <location>
        <begin position="79"/>
        <end position="90"/>
    </location>
</feature>
<dbReference type="InterPro" id="IPR005829">
    <property type="entry name" value="Sugar_transporter_CS"/>
</dbReference>
<evidence type="ECO:0000256" key="5">
    <source>
        <dbReference type="ARBA" id="ARBA00022989"/>
    </source>
</evidence>
<name>F4PJC2_CACFS</name>
<dbReference type="InterPro" id="IPR003663">
    <property type="entry name" value="Sugar/inositol_transpt"/>
</dbReference>
<dbReference type="GeneID" id="14875948"/>
<dbReference type="PROSITE" id="PS00216">
    <property type="entry name" value="SUGAR_TRANSPORT_1"/>
    <property type="match status" value="2"/>
</dbReference>
<feature type="transmembrane region" description="Helical" evidence="9">
    <location>
        <begin position="389"/>
        <end position="413"/>
    </location>
</feature>
<proteinExistence type="inferred from homology"/>
<dbReference type="InterPro" id="IPR020846">
    <property type="entry name" value="MFS_dom"/>
</dbReference>
<dbReference type="PRINTS" id="PR00171">
    <property type="entry name" value="SUGRTRNSPORT"/>
</dbReference>
<keyword evidence="3 7" id="KW-0813">Transport</keyword>
<feature type="transmembrane region" description="Helical" evidence="9">
    <location>
        <begin position="448"/>
        <end position="475"/>
    </location>
</feature>
<feature type="transmembrane region" description="Helical" evidence="9">
    <location>
        <begin position="355"/>
        <end position="383"/>
    </location>
</feature>
<feature type="transmembrane region" description="Helical" evidence="9">
    <location>
        <begin position="259"/>
        <end position="278"/>
    </location>
</feature>
<feature type="domain" description="Major facilitator superfamily (MFS) profile" evidence="10">
    <location>
        <begin position="135"/>
        <end position="541"/>
    </location>
</feature>
<dbReference type="EMBL" id="GL883007">
    <property type="protein sequence ID" value="EGG24408.1"/>
    <property type="molecule type" value="Genomic_DNA"/>
</dbReference>
<dbReference type="STRING" id="1054147.F4PJC2"/>
<evidence type="ECO:0000313" key="11">
    <source>
        <dbReference type="EMBL" id="EGG24408.1"/>
    </source>
</evidence>
<dbReference type="SUPFAM" id="SSF103473">
    <property type="entry name" value="MFS general substrate transporter"/>
    <property type="match status" value="1"/>
</dbReference>
<dbReference type="NCBIfam" id="TIGR00879">
    <property type="entry name" value="SP"/>
    <property type="match status" value="1"/>
</dbReference>
<dbReference type="InterPro" id="IPR036259">
    <property type="entry name" value="MFS_trans_sf"/>
</dbReference>
<dbReference type="Gene3D" id="1.20.1250.20">
    <property type="entry name" value="MFS general substrate transporter like domains"/>
    <property type="match status" value="2"/>
</dbReference>
<dbReference type="RefSeq" id="XP_004362259.1">
    <property type="nucleotide sequence ID" value="XM_004362202.1"/>
</dbReference>
<dbReference type="InterPro" id="IPR050814">
    <property type="entry name" value="Myo-inositol_Transporter"/>
</dbReference>
<dbReference type="GO" id="GO:0016020">
    <property type="term" value="C:membrane"/>
    <property type="evidence" value="ECO:0007669"/>
    <property type="project" value="UniProtKB-SubCell"/>
</dbReference>
<evidence type="ECO:0000313" key="12">
    <source>
        <dbReference type="Proteomes" id="UP000007797"/>
    </source>
</evidence>
<organism evidence="11 12">
    <name type="scientific">Cavenderia fasciculata</name>
    <name type="common">Slime mold</name>
    <name type="synonym">Dictyostelium fasciculatum</name>
    <dbReference type="NCBI Taxonomy" id="261658"/>
    <lineage>
        <taxon>Eukaryota</taxon>
        <taxon>Amoebozoa</taxon>
        <taxon>Evosea</taxon>
        <taxon>Eumycetozoa</taxon>
        <taxon>Dictyostelia</taxon>
        <taxon>Acytosteliales</taxon>
        <taxon>Cavenderiaceae</taxon>
        <taxon>Cavenderia</taxon>
    </lineage>
</organism>
<accession>F4PJC2</accession>
<feature type="region of interest" description="Disordered" evidence="8">
    <location>
        <begin position="65"/>
        <end position="90"/>
    </location>
</feature>
<feature type="transmembrane region" description="Helical" evidence="9">
    <location>
        <begin position="496"/>
        <end position="513"/>
    </location>
</feature>
<keyword evidence="6 9" id="KW-0472">Membrane</keyword>
<dbReference type="AlphaFoldDB" id="F4PJC2"/>
<feature type="transmembrane region" description="Helical" evidence="9">
    <location>
        <begin position="124"/>
        <end position="148"/>
    </location>
</feature>
<dbReference type="Pfam" id="PF00083">
    <property type="entry name" value="Sugar_tr"/>
    <property type="match status" value="1"/>
</dbReference>
<dbReference type="InterPro" id="IPR005828">
    <property type="entry name" value="MFS_sugar_transport-like"/>
</dbReference>
<feature type="transmembrane region" description="Helical" evidence="9">
    <location>
        <begin position="168"/>
        <end position="193"/>
    </location>
</feature>
<dbReference type="KEGG" id="dfa:DFA_06558"/>
<dbReference type="CDD" id="cd17315">
    <property type="entry name" value="MFS_GLUT_like"/>
    <property type="match status" value="1"/>
</dbReference>
<feature type="compositionally biased region" description="Basic and acidic residues" evidence="8">
    <location>
        <begin position="570"/>
        <end position="594"/>
    </location>
</feature>
<evidence type="ECO:0000256" key="8">
    <source>
        <dbReference type="SAM" id="MobiDB-lite"/>
    </source>
</evidence>
<gene>
    <name evidence="11" type="ORF">DFA_06558</name>
</gene>
<feature type="transmembrane region" description="Helical" evidence="9">
    <location>
        <begin position="519"/>
        <end position="537"/>
    </location>
</feature>
<evidence type="ECO:0000256" key="9">
    <source>
        <dbReference type="SAM" id="Phobius"/>
    </source>
</evidence>
<dbReference type="PANTHER" id="PTHR48020:SF12">
    <property type="entry name" value="PROTON MYO-INOSITOL COTRANSPORTER"/>
    <property type="match status" value="1"/>
</dbReference>
<comment type="similarity">
    <text evidence="2 7">Belongs to the major facilitator superfamily. Sugar transporter (TC 2.A.1.1) family.</text>
</comment>
<keyword evidence="5 9" id="KW-1133">Transmembrane helix</keyword>
<evidence type="ECO:0000259" key="10">
    <source>
        <dbReference type="PROSITE" id="PS50850"/>
    </source>
</evidence>
<feature type="region of interest" description="Disordered" evidence="8">
    <location>
        <begin position="558"/>
        <end position="615"/>
    </location>
</feature>
<dbReference type="OrthoDB" id="4142200at2759"/>
<evidence type="ECO:0000256" key="6">
    <source>
        <dbReference type="ARBA" id="ARBA00023136"/>
    </source>
</evidence>
<evidence type="ECO:0000256" key="3">
    <source>
        <dbReference type="ARBA" id="ARBA00022448"/>
    </source>
</evidence>
<feature type="region of interest" description="Disordered" evidence="8">
    <location>
        <begin position="19"/>
        <end position="38"/>
    </location>
</feature>